<feature type="domain" description="Major facilitator superfamily (MFS) profile" evidence="7">
    <location>
        <begin position="27"/>
        <end position="511"/>
    </location>
</feature>
<gene>
    <name evidence="8" type="ORF">V1264_015355</name>
</gene>
<dbReference type="Proteomes" id="UP001374579">
    <property type="component" value="Unassembled WGS sequence"/>
</dbReference>
<proteinExistence type="predicted"/>
<dbReference type="AlphaFoldDB" id="A0AAN9BLQ7"/>
<keyword evidence="2 6" id="KW-0812">Transmembrane</keyword>
<protein>
    <recommendedName>
        <fullName evidence="7">Major facilitator superfamily (MFS) profile domain-containing protein</fullName>
    </recommendedName>
</protein>
<keyword evidence="4 6" id="KW-0472">Membrane</keyword>
<dbReference type="InterPro" id="IPR005829">
    <property type="entry name" value="Sugar_transporter_CS"/>
</dbReference>
<evidence type="ECO:0000256" key="2">
    <source>
        <dbReference type="ARBA" id="ARBA00022692"/>
    </source>
</evidence>
<name>A0AAN9BLQ7_9CAEN</name>
<evidence type="ECO:0000256" key="6">
    <source>
        <dbReference type="SAM" id="Phobius"/>
    </source>
</evidence>
<feature type="compositionally biased region" description="Basic and acidic residues" evidence="5">
    <location>
        <begin position="544"/>
        <end position="567"/>
    </location>
</feature>
<dbReference type="PROSITE" id="PS00216">
    <property type="entry name" value="SUGAR_TRANSPORT_1"/>
    <property type="match status" value="1"/>
</dbReference>
<dbReference type="InterPro" id="IPR020846">
    <property type="entry name" value="MFS_dom"/>
</dbReference>
<feature type="transmembrane region" description="Helical" evidence="6">
    <location>
        <begin position="418"/>
        <end position="441"/>
    </location>
</feature>
<accession>A0AAN9BLQ7</accession>
<feature type="transmembrane region" description="Helical" evidence="6">
    <location>
        <begin position="453"/>
        <end position="473"/>
    </location>
</feature>
<dbReference type="CDD" id="cd17317">
    <property type="entry name" value="MFS_SLC22"/>
    <property type="match status" value="1"/>
</dbReference>
<feature type="region of interest" description="Disordered" evidence="5">
    <location>
        <begin position="527"/>
        <end position="593"/>
    </location>
</feature>
<dbReference type="Gene3D" id="1.20.1250.20">
    <property type="entry name" value="MFS general substrate transporter like domains"/>
    <property type="match status" value="1"/>
</dbReference>
<evidence type="ECO:0000313" key="8">
    <source>
        <dbReference type="EMBL" id="KAK7107421.1"/>
    </source>
</evidence>
<feature type="transmembrane region" description="Helical" evidence="6">
    <location>
        <begin position="187"/>
        <end position="209"/>
    </location>
</feature>
<organism evidence="8 9">
    <name type="scientific">Littorina saxatilis</name>
    <dbReference type="NCBI Taxonomy" id="31220"/>
    <lineage>
        <taxon>Eukaryota</taxon>
        <taxon>Metazoa</taxon>
        <taxon>Spiralia</taxon>
        <taxon>Lophotrochozoa</taxon>
        <taxon>Mollusca</taxon>
        <taxon>Gastropoda</taxon>
        <taxon>Caenogastropoda</taxon>
        <taxon>Littorinimorpha</taxon>
        <taxon>Littorinoidea</taxon>
        <taxon>Littorinidae</taxon>
        <taxon>Littorina</taxon>
    </lineage>
</organism>
<evidence type="ECO:0000256" key="3">
    <source>
        <dbReference type="ARBA" id="ARBA00022989"/>
    </source>
</evidence>
<feature type="transmembrane region" description="Helical" evidence="6">
    <location>
        <begin position="221"/>
        <end position="244"/>
    </location>
</feature>
<feature type="transmembrane region" description="Helical" evidence="6">
    <location>
        <begin position="393"/>
        <end position="412"/>
    </location>
</feature>
<feature type="transmembrane region" description="Helical" evidence="6">
    <location>
        <begin position="327"/>
        <end position="348"/>
    </location>
</feature>
<evidence type="ECO:0000256" key="5">
    <source>
        <dbReference type="SAM" id="MobiDB-lite"/>
    </source>
</evidence>
<keyword evidence="9" id="KW-1185">Reference proteome</keyword>
<feature type="compositionally biased region" description="Polar residues" evidence="5">
    <location>
        <begin position="568"/>
        <end position="582"/>
    </location>
</feature>
<feature type="transmembrane region" description="Helical" evidence="6">
    <location>
        <begin position="139"/>
        <end position="156"/>
    </location>
</feature>
<feature type="transmembrane region" description="Helical" evidence="6">
    <location>
        <begin position="485"/>
        <end position="506"/>
    </location>
</feature>
<dbReference type="InterPro" id="IPR036259">
    <property type="entry name" value="MFS_trans_sf"/>
</dbReference>
<dbReference type="EMBL" id="JBAMIC010000004">
    <property type="protein sequence ID" value="KAK7107421.1"/>
    <property type="molecule type" value="Genomic_DNA"/>
</dbReference>
<evidence type="ECO:0000256" key="1">
    <source>
        <dbReference type="ARBA" id="ARBA00004141"/>
    </source>
</evidence>
<feature type="transmembrane region" description="Helical" evidence="6">
    <location>
        <begin position="250"/>
        <end position="268"/>
    </location>
</feature>
<dbReference type="PANTHER" id="PTHR24064">
    <property type="entry name" value="SOLUTE CARRIER FAMILY 22 MEMBER"/>
    <property type="match status" value="1"/>
</dbReference>
<reference evidence="8 9" key="1">
    <citation type="submission" date="2024-02" db="EMBL/GenBank/DDBJ databases">
        <title>Chromosome-scale genome assembly of the rough periwinkle Littorina saxatilis.</title>
        <authorList>
            <person name="De Jode A."/>
            <person name="Faria R."/>
            <person name="Formenti G."/>
            <person name="Sims Y."/>
            <person name="Smith T.P."/>
            <person name="Tracey A."/>
            <person name="Wood J.M.D."/>
            <person name="Zagrodzka Z.B."/>
            <person name="Johannesson K."/>
            <person name="Butlin R.K."/>
            <person name="Leder E.H."/>
        </authorList>
    </citation>
    <scope>NUCLEOTIDE SEQUENCE [LARGE SCALE GENOMIC DNA]</scope>
    <source>
        <strain evidence="8">Snail1</strain>
        <tissue evidence="8">Muscle</tissue>
    </source>
</reference>
<evidence type="ECO:0000259" key="7">
    <source>
        <dbReference type="PROSITE" id="PS50850"/>
    </source>
</evidence>
<feature type="transmembrane region" description="Helical" evidence="6">
    <location>
        <begin position="20"/>
        <end position="40"/>
    </location>
</feature>
<feature type="transmembrane region" description="Helical" evidence="6">
    <location>
        <begin position="163"/>
        <end position="181"/>
    </location>
</feature>
<comment type="caution">
    <text evidence="8">The sequence shown here is derived from an EMBL/GenBank/DDBJ whole genome shotgun (WGS) entry which is preliminary data.</text>
</comment>
<dbReference type="GO" id="GO:0022857">
    <property type="term" value="F:transmembrane transporter activity"/>
    <property type="evidence" value="ECO:0007669"/>
    <property type="project" value="InterPro"/>
</dbReference>
<dbReference type="SUPFAM" id="SSF103473">
    <property type="entry name" value="MFS general substrate transporter"/>
    <property type="match status" value="1"/>
</dbReference>
<evidence type="ECO:0000256" key="4">
    <source>
        <dbReference type="ARBA" id="ARBA00023136"/>
    </source>
</evidence>
<keyword evidence="3 6" id="KW-1133">Transmembrane helix</keyword>
<sequence length="593" mass="65648">MKFDEIATQLGEFGRYQKRVFFLLSPAAMTCGIQIMISVFNMGVPNHRCALPGYAEDTWSLHSPEHAQRVNTSIPLDPDMEEKGGYSRCNVFYQDNVTMETDTTQCSRFVYDPTTYSSSAVTKWDLVCSRKLYRSHSRMILMAGLLVGAFTTGIIADIIGRKLALMGMVALQAASSIAVAWAPSFVIYVVLRFLTGFTISGLFLVIFVLGMELVGPKKRMFVGIVVEMFWSAGVMLLGGIAYVVRDWDKLQMIMSFPILLLLSYWWLIPESPRWLLARGRDAEAEEIIRHAARVNKVMLPEKVFDNKTFDEVSQNEKVWHIFTSRVLFIRTVILCLNWLVCSMVFYGLSLNSGNLGGSVYVNFQLMAVVELIAYTGCVLLLNRLGRKVTHIGCMMLGGGACLSTIFAVLYTAGEVKTWLTIALALIGKLGAAAAFAIIYVYSAELFPTIVRNSLMGVTCLFARLGGMISPYIADLEDIVGGQFGRALPLLVFGTTTIGVGLLCVFLPETLHRHLPESLEDAKKFGRKVEGRRRAGTQDVEFDVETLHPHTGEGPEREPLTTDSHDKPASNNVIYTPSATNGVNGRLPMVSSKV</sequence>
<evidence type="ECO:0000313" key="9">
    <source>
        <dbReference type="Proteomes" id="UP001374579"/>
    </source>
</evidence>
<dbReference type="PROSITE" id="PS50850">
    <property type="entry name" value="MFS"/>
    <property type="match status" value="1"/>
</dbReference>
<dbReference type="Pfam" id="PF00083">
    <property type="entry name" value="Sugar_tr"/>
    <property type="match status" value="1"/>
</dbReference>
<comment type="subcellular location">
    <subcellularLocation>
        <location evidence="1">Membrane</location>
        <topology evidence="1">Multi-pass membrane protein</topology>
    </subcellularLocation>
</comment>
<dbReference type="GO" id="GO:0016020">
    <property type="term" value="C:membrane"/>
    <property type="evidence" value="ECO:0007669"/>
    <property type="project" value="UniProtKB-SubCell"/>
</dbReference>
<dbReference type="InterPro" id="IPR005828">
    <property type="entry name" value="MFS_sugar_transport-like"/>
</dbReference>
<feature type="transmembrane region" description="Helical" evidence="6">
    <location>
        <begin position="360"/>
        <end position="381"/>
    </location>
</feature>